<reference evidence="1 2" key="2">
    <citation type="submission" date="2021-10" db="EMBL/GenBank/DDBJ databases">
        <authorList>
            <person name="Piombo E."/>
        </authorList>
    </citation>
    <scope>NUCLEOTIDE SEQUENCE [LARGE SCALE GENOMIC DNA]</scope>
</reference>
<name>A0A9N9UZ80_9HYPO</name>
<protein>
    <submittedName>
        <fullName evidence="1">Uncharacterized protein</fullName>
    </submittedName>
</protein>
<sequence>MVGRLRARKVDRLKVLIVGGLKARRVDSLRAKIVEGLRARIDDRFRAGMIDSLEASGLVSRGSRWPQLECSRPPRYLNHWDRQFRDMFTTTESKYSVMPTDPASFLQWLVGTNPILARLLDLAEQIVMKKSEKILVYADTPWLQSCGVL</sequence>
<gene>
    <name evidence="1" type="ORF">CBYS24578_00001835</name>
</gene>
<proteinExistence type="predicted"/>
<reference evidence="2" key="1">
    <citation type="submission" date="2019-06" db="EMBL/GenBank/DDBJ databases">
        <authorList>
            <person name="Broberg M."/>
        </authorList>
    </citation>
    <scope>NUCLEOTIDE SEQUENCE [LARGE SCALE GENOMIC DNA]</scope>
</reference>
<keyword evidence="2" id="KW-1185">Reference proteome</keyword>
<accession>A0A9N9UZ80</accession>
<dbReference type="Proteomes" id="UP000754883">
    <property type="component" value="Unassembled WGS sequence"/>
</dbReference>
<evidence type="ECO:0000313" key="1">
    <source>
        <dbReference type="EMBL" id="CAH0002085.1"/>
    </source>
</evidence>
<comment type="caution">
    <text evidence="1">The sequence shown here is derived from an EMBL/GenBank/DDBJ whole genome shotgun (WGS) entry which is preliminary data.</text>
</comment>
<dbReference type="OrthoDB" id="4986691at2759"/>
<dbReference type="EMBL" id="CABFNO020001560">
    <property type="protein sequence ID" value="CAH0002085.1"/>
    <property type="molecule type" value="Genomic_DNA"/>
</dbReference>
<organism evidence="1 2">
    <name type="scientific">Clonostachys byssicola</name>
    <dbReference type="NCBI Taxonomy" id="160290"/>
    <lineage>
        <taxon>Eukaryota</taxon>
        <taxon>Fungi</taxon>
        <taxon>Dikarya</taxon>
        <taxon>Ascomycota</taxon>
        <taxon>Pezizomycotina</taxon>
        <taxon>Sordariomycetes</taxon>
        <taxon>Hypocreomycetidae</taxon>
        <taxon>Hypocreales</taxon>
        <taxon>Bionectriaceae</taxon>
        <taxon>Clonostachys</taxon>
    </lineage>
</organism>
<dbReference type="AlphaFoldDB" id="A0A9N9UZ80"/>
<evidence type="ECO:0000313" key="2">
    <source>
        <dbReference type="Proteomes" id="UP000754883"/>
    </source>
</evidence>